<reference evidence="2 3" key="1">
    <citation type="journal article" date="2018" name="Front. Microbiol.">
        <title>Genome-Wide Analysis of Corynespora cassiicola Leaf Fall Disease Putative Effectors.</title>
        <authorList>
            <person name="Lopez D."/>
            <person name="Ribeiro S."/>
            <person name="Label P."/>
            <person name="Fumanal B."/>
            <person name="Venisse J.S."/>
            <person name="Kohler A."/>
            <person name="de Oliveira R.R."/>
            <person name="Labutti K."/>
            <person name="Lipzen A."/>
            <person name="Lail K."/>
            <person name="Bauer D."/>
            <person name="Ohm R.A."/>
            <person name="Barry K.W."/>
            <person name="Spatafora J."/>
            <person name="Grigoriev I.V."/>
            <person name="Martin F.M."/>
            <person name="Pujade-Renaud V."/>
        </authorList>
    </citation>
    <scope>NUCLEOTIDE SEQUENCE [LARGE SCALE GENOMIC DNA]</scope>
    <source>
        <strain evidence="2 3">Philippines</strain>
    </source>
</reference>
<dbReference type="OrthoDB" id="5238363at2759"/>
<proteinExistence type="predicted"/>
<keyword evidence="3" id="KW-1185">Reference proteome</keyword>
<feature type="region of interest" description="Disordered" evidence="1">
    <location>
        <begin position="172"/>
        <end position="250"/>
    </location>
</feature>
<feature type="compositionally biased region" description="Polar residues" evidence="1">
    <location>
        <begin position="172"/>
        <end position="184"/>
    </location>
</feature>
<gene>
    <name evidence="2" type="ORF">BS50DRAFT_572102</name>
</gene>
<sequence>MSLVAHAIKKQKRVVFNVSHSPQYKTFIINRIVTEPNHPLYVLKKRAAEQRKKEGLWWHVVVYNTLSKSSVVRSWARRRVRNAFIEELKERGFNDKGILVNPGSVKWANLDSALNQGKEISLKGSLKFQLNAPSVSAKYADVRKEMSSIVDALVLEIKNELSNIFKTQDNLQRRNISPNRNATTLAPKHTKNAQNSSKPAPNRTKNSSRTDTSHNYGNNRFSLGQPNRERSMKSTQNHTPAKKQGHAMHS</sequence>
<name>A0A2T2NU06_CORCC</name>
<dbReference type="EMBL" id="KZ678133">
    <property type="protein sequence ID" value="PSN68921.1"/>
    <property type="molecule type" value="Genomic_DNA"/>
</dbReference>
<evidence type="ECO:0000256" key="1">
    <source>
        <dbReference type="SAM" id="MobiDB-lite"/>
    </source>
</evidence>
<organism evidence="2 3">
    <name type="scientific">Corynespora cassiicola Philippines</name>
    <dbReference type="NCBI Taxonomy" id="1448308"/>
    <lineage>
        <taxon>Eukaryota</taxon>
        <taxon>Fungi</taxon>
        <taxon>Dikarya</taxon>
        <taxon>Ascomycota</taxon>
        <taxon>Pezizomycotina</taxon>
        <taxon>Dothideomycetes</taxon>
        <taxon>Pleosporomycetidae</taxon>
        <taxon>Pleosporales</taxon>
        <taxon>Corynesporascaceae</taxon>
        <taxon>Corynespora</taxon>
    </lineage>
</organism>
<feature type="compositionally biased region" description="Basic residues" evidence="1">
    <location>
        <begin position="240"/>
        <end position="250"/>
    </location>
</feature>
<protein>
    <submittedName>
        <fullName evidence="2">Uncharacterized protein</fullName>
    </submittedName>
</protein>
<evidence type="ECO:0000313" key="2">
    <source>
        <dbReference type="EMBL" id="PSN68921.1"/>
    </source>
</evidence>
<accession>A0A2T2NU06</accession>
<feature type="compositionally biased region" description="Polar residues" evidence="1">
    <location>
        <begin position="192"/>
        <end position="225"/>
    </location>
</feature>
<evidence type="ECO:0000313" key="3">
    <source>
        <dbReference type="Proteomes" id="UP000240883"/>
    </source>
</evidence>
<dbReference type="Proteomes" id="UP000240883">
    <property type="component" value="Unassembled WGS sequence"/>
</dbReference>
<dbReference type="AlphaFoldDB" id="A0A2T2NU06"/>
<dbReference type="STRING" id="1448308.A0A2T2NU06"/>